<dbReference type="GO" id="GO:0009847">
    <property type="term" value="P:spore germination"/>
    <property type="evidence" value="ECO:0007669"/>
    <property type="project" value="InterPro"/>
</dbReference>
<protein>
    <submittedName>
        <fullName evidence="9">Spore germination protein</fullName>
    </submittedName>
</protein>
<comment type="subcellular location">
    <subcellularLocation>
        <location evidence="1">Membrane</location>
        <topology evidence="1">Multi-pass membrane protein</topology>
    </subcellularLocation>
</comment>
<evidence type="ECO:0000256" key="5">
    <source>
        <dbReference type="ARBA" id="ARBA00022692"/>
    </source>
</evidence>
<dbReference type="Pfam" id="PF03845">
    <property type="entry name" value="Spore_permease"/>
    <property type="match status" value="1"/>
</dbReference>
<keyword evidence="10" id="KW-1185">Reference proteome</keyword>
<dbReference type="GO" id="GO:0016020">
    <property type="term" value="C:membrane"/>
    <property type="evidence" value="ECO:0007669"/>
    <property type="project" value="UniProtKB-SubCell"/>
</dbReference>
<evidence type="ECO:0000256" key="2">
    <source>
        <dbReference type="ARBA" id="ARBA00007998"/>
    </source>
</evidence>
<dbReference type="AlphaFoldDB" id="A0A841RRE1"/>
<keyword evidence="5 8" id="KW-0812">Transmembrane</keyword>
<evidence type="ECO:0000256" key="8">
    <source>
        <dbReference type="SAM" id="Phobius"/>
    </source>
</evidence>
<dbReference type="EMBL" id="JACHON010000012">
    <property type="protein sequence ID" value="MBB6513504.1"/>
    <property type="molecule type" value="Genomic_DNA"/>
</dbReference>
<evidence type="ECO:0000256" key="6">
    <source>
        <dbReference type="ARBA" id="ARBA00022989"/>
    </source>
</evidence>
<feature type="transmembrane region" description="Helical" evidence="8">
    <location>
        <begin position="225"/>
        <end position="243"/>
    </location>
</feature>
<feature type="transmembrane region" description="Helical" evidence="8">
    <location>
        <begin position="139"/>
        <end position="161"/>
    </location>
</feature>
<keyword evidence="3" id="KW-0813">Transport</keyword>
<dbReference type="InterPro" id="IPR004761">
    <property type="entry name" value="Spore_GerAB"/>
</dbReference>
<accession>A0A841RRE1</accession>
<feature type="transmembrane region" description="Helical" evidence="8">
    <location>
        <begin position="191"/>
        <end position="213"/>
    </location>
</feature>
<keyword evidence="7 8" id="KW-0472">Membrane</keyword>
<reference evidence="9 10" key="1">
    <citation type="submission" date="2020-08" db="EMBL/GenBank/DDBJ databases">
        <title>Genomic Encyclopedia of Type Strains, Phase IV (KMG-IV): sequencing the most valuable type-strain genomes for metagenomic binning, comparative biology and taxonomic classification.</title>
        <authorList>
            <person name="Goeker M."/>
        </authorList>
    </citation>
    <scope>NUCLEOTIDE SEQUENCE [LARGE SCALE GENOMIC DNA]</scope>
    <source>
        <strain evidence="9 10">DSM 11805</strain>
    </source>
</reference>
<dbReference type="Proteomes" id="UP000572212">
    <property type="component" value="Unassembled WGS sequence"/>
</dbReference>
<evidence type="ECO:0000313" key="9">
    <source>
        <dbReference type="EMBL" id="MBB6513504.1"/>
    </source>
</evidence>
<dbReference type="Gene3D" id="1.20.1740.10">
    <property type="entry name" value="Amino acid/polyamine transporter I"/>
    <property type="match status" value="1"/>
</dbReference>
<proteinExistence type="inferred from homology"/>
<keyword evidence="6 8" id="KW-1133">Transmembrane helix</keyword>
<feature type="transmembrane region" description="Helical" evidence="8">
    <location>
        <begin position="255"/>
        <end position="277"/>
    </location>
</feature>
<feature type="transmembrane region" description="Helical" evidence="8">
    <location>
        <begin position="61"/>
        <end position="83"/>
    </location>
</feature>
<evidence type="ECO:0000256" key="7">
    <source>
        <dbReference type="ARBA" id="ARBA00023136"/>
    </source>
</evidence>
<evidence type="ECO:0000256" key="1">
    <source>
        <dbReference type="ARBA" id="ARBA00004141"/>
    </source>
</evidence>
<feature type="transmembrane region" description="Helical" evidence="8">
    <location>
        <begin position="103"/>
        <end position="127"/>
    </location>
</feature>
<evidence type="ECO:0000256" key="3">
    <source>
        <dbReference type="ARBA" id="ARBA00022448"/>
    </source>
</evidence>
<feature type="transmembrane region" description="Helical" evidence="8">
    <location>
        <begin position="37"/>
        <end position="54"/>
    </location>
</feature>
<dbReference type="PANTHER" id="PTHR34975">
    <property type="entry name" value="SPORE GERMINATION PROTEIN A2"/>
    <property type="match status" value="1"/>
</dbReference>
<comment type="caution">
    <text evidence="9">The sequence shown here is derived from an EMBL/GenBank/DDBJ whole genome shotgun (WGS) entry which is preliminary data.</text>
</comment>
<name>A0A841RRE1_9BACI</name>
<keyword evidence="4" id="KW-0309">Germination</keyword>
<gene>
    <name evidence="9" type="ORF">GGQ92_002316</name>
</gene>
<evidence type="ECO:0000313" key="10">
    <source>
        <dbReference type="Proteomes" id="UP000572212"/>
    </source>
</evidence>
<comment type="similarity">
    <text evidence="2">Belongs to the amino acid-polyamine-organocation (APC) superfamily. Spore germination protein (SGP) (TC 2.A.3.9) family.</text>
</comment>
<dbReference type="NCBIfam" id="TIGR00912">
    <property type="entry name" value="2A0309"/>
    <property type="match status" value="1"/>
</dbReference>
<sequence>MEKITSFVIATVFLVFIGLEARHYAETIQGSVLPNTPIHASIILILLLCLSTSFQRVDTFAYIHFFYTPFILSPILVILIPSFQDMRLYNFTPILGNHPTWGGFMKGAVVVAQAIGNILVITMIIPFMQKPKKAIKGALWGLLVGGLVVISLTTVTVGVFGENEVKNMYWPFLNLGRMVNIPADVLSRIDAILIISWIYGVFTTLLSYYFFMVRGFSEVFQVEHYRKISILAAPIIYLISILPDDIYTMYDYILWFSRYGIVPLLAYPYILLLIAVIRKKKGAIT</sequence>
<organism evidence="9 10">
    <name type="scientific">Gracilibacillus halotolerans</name>
    <dbReference type="NCBI Taxonomy" id="74386"/>
    <lineage>
        <taxon>Bacteria</taxon>
        <taxon>Bacillati</taxon>
        <taxon>Bacillota</taxon>
        <taxon>Bacilli</taxon>
        <taxon>Bacillales</taxon>
        <taxon>Bacillaceae</taxon>
        <taxon>Gracilibacillus</taxon>
    </lineage>
</organism>
<dbReference type="RefSeq" id="WP_184248788.1">
    <property type="nucleotide sequence ID" value="NZ_BAAACU010000029.1"/>
</dbReference>
<dbReference type="PANTHER" id="PTHR34975:SF2">
    <property type="entry name" value="SPORE GERMINATION PROTEIN A2"/>
    <property type="match status" value="1"/>
</dbReference>
<evidence type="ECO:0000256" key="4">
    <source>
        <dbReference type="ARBA" id="ARBA00022544"/>
    </source>
</evidence>